<keyword evidence="1" id="KW-0378">Hydrolase</keyword>
<organism evidence="5">
    <name type="scientific">Chloropicon laureae</name>
    <dbReference type="NCBI Taxonomy" id="464258"/>
    <lineage>
        <taxon>Eukaryota</taxon>
        <taxon>Viridiplantae</taxon>
        <taxon>Chlorophyta</taxon>
        <taxon>Chloropicophyceae</taxon>
        <taxon>Chloropicales</taxon>
        <taxon>Chloropicaceae</taxon>
        <taxon>Chloropicon</taxon>
    </lineage>
</organism>
<evidence type="ECO:0000256" key="2">
    <source>
        <dbReference type="PIRSR" id="PIRSR605511-1"/>
    </source>
</evidence>
<dbReference type="EMBL" id="HBHU01010096">
    <property type="protein sequence ID" value="CAE0023688.1"/>
    <property type="molecule type" value="Transcribed_RNA"/>
</dbReference>
<reference evidence="5" key="1">
    <citation type="submission" date="2021-01" db="EMBL/GenBank/DDBJ databases">
        <authorList>
            <person name="Corre E."/>
            <person name="Pelletier E."/>
            <person name="Niang G."/>
            <person name="Scheremetjew M."/>
            <person name="Finn R."/>
            <person name="Kale V."/>
            <person name="Holt S."/>
            <person name="Cochrane G."/>
            <person name="Meng A."/>
            <person name="Brown T."/>
            <person name="Cohen L."/>
        </authorList>
    </citation>
    <scope>NUCLEOTIDE SEQUENCE</scope>
    <source>
        <strain evidence="5">RCC856</strain>
    </source>
</reference>
<dbReference type="Pfam" id="PF08450">
    <property type="entry name" value="SGL"/>
    <property type="match status" value="1"/>
</dbReference>
<gene>
    <name evidence="5" type="ORF">CLAU1311_LOCUS6588</name>
</gene>
<dbReference type="InterPro" id="IPR005511">
    <property type="entry name" value="SMP-30"/>
</dbReference>
<evidence type="ECO:0000259" key="4">
    <source>
        <dbReference type="Pfam" id="PF08450"/>
    </source>
</evidence>
<evidence type="ECO:0000256" key="3">
    <source>
        <dbReference type="PIRSR" id="PIRSR605511-2"/>
    </source>
</evidence>
<dbReference type="GO" id="GO:0016787">
    <property type="term" value="F:hydrolase activity"/>
    <property type="evidence" value="ECO:0007669"/>
    <property type="project" value="UniProtKB-KW"/>
</dbReference>
<dbReference type="PANTHER" id="PTHR47572:SF4">
    <property type="entry name" value="LACTONASE DRP35"/>
    <property type="match status" value="1"/>
</dbReference>
<dbReference type="PANTHER" id="PTHR47572">
    <property type="entry name" value="LIPOPROTEIN-RELATED"/>
    <property type="match status" value="1"/>
</dbReference>
<dbReference type="InterPro" id="IPR013658">
    <property type="entry name" value="SGL"/>
</dbReference>
<proteinExistence type="predicted"/>
<feature type="active site" description="Proton donor/acceptor" evidence="2">
    <location>
        <position position="236"/>
    </location>
</feature>
<feature type="binding site" evidence="3">
    <location>
        <position position="236"/>
    </location>
    <ligand>
        <name>a divalent metal cation</name>
        <dbReference type="ChEBI" id="CHEBI:60240"/>
    </ligand>
</feature>
<evidence type="ECO:0000313" key="5">
    <source>
        <dbReference type="EMBL" id="CAE0023688.1"/>
    </source>
</evidence>
<dbReference type="AlphaFoldDB" id="A0A7S3E3Z1"/>
<dbReference type="GO" id="GO:0046872">
    <property type="term" value="F:metal ion binding"/>
    <property type="evidence" value="ECO:0007669"/>
    <property type="project" value="UniProtKB-KW"/>
</dbReference>
<name>A0A7S3E3Z1_9CHLO</name>
<sequence>MAAAEALEARTGVEGLIFPEGPRWRRGSLFVSDQYDRKVWKITPRASGEEGAPAPFAKEEVVAVPNQPSGTGWLADGTMLVVSMTDRKLLKLRESPSPSLEEHADLSSLATFHCNDMAVDGTGRAYVGNFGFDLFAESLLEKAKFALYVLLHRLLGQTHAWLLQPANLICVEPDGRARVAATDLMFPNGTVVTPDGKTLVVAETLATRLTAFDIAPNGDLSNRRVWAEVPRGAAPDGICLDEAGGIWVANLLAPEVIRVTEGATKGGRGVTHRMRTSQPAFACMLGGEDGKTLFACTAPSHIREKCEEGGNRRGKIEYCTAPYARAGWP</sequence>
<keyword evidence="3" id="KW-0862">Zinc</keyword>
<dbReference type="InterPro" id="IPR051262">
    <property type="entry name" value="SMP-30/CGR1_Lactonase"/>
</dbReference>
<accession>A0A7S3E3Z1</accession>
<feature type="binding site" evidence="3">
    <location>
        <position position="188"/>
    </location>
    <ligand>
        <name>a divalent metal cation</name>
        <dbReference type="ChEBI" id="CHEBI:60240"/>
    </ligand>
</feature>
<dbReference type="Gene3D" id="2.120.10.30">
    <property type="entry name" value="TolB, C-terminal domain"/>
    <property type="match status" value="1"/>
</dbReference>
<dbReference type="PRINTS" id="PR01790">
    <property type="entry name" value="SMP30FAMILY"/>
</dbReference>
<feature type="domain" description="SMP-30/Gluconolactonase/LRE-like region" evidence="4">
    <location>
        <begin position="18"/>
        <end position="298"/>
    </location>
</feature>
<keyword evidence="3" id="KW-0479">Metal-binding</keyword>
<evidence type="ECO:0000256" key="1">
    <source>
        <dbReference type="ARBA" id="ARBA00022801"/>
    </source>
</evidence>
<dbReference type="SUPFAM" id="SSF63829">
    <property type="entry name" value="Calcium-dependent phosphotriesterase"/>
    <property type="match status" value="1"/>
</dbReference>
<protein>
    <recommendedName>
        <fullName evidence="4">SMP-30/Gluconolactonase/LRE-like region domain-containing protein</fullName>
    </recommendedName>
</protein>
<dbReference type="InterPro" id="IPR011042">
    <property type="entry name" value="6-blade_b-propeller_TolB-like"/>
</dbReference>
<comment type="cofactor">
    <cofactor evidence="3">
        <name>Zn(2+)</name>
        <dbReference type="ChEBI" id="CHEBI:29105"/>
    </cofactor>
    <text evidence="3">Binds 1 divalent metal cation per subunit.</text>
</comment>